<accession>Q5DG68</accession>
<feature type="region of interest" description="Disordered" evidence="1">
    <location>
        <begin position="158"/>
        <end position="181"/>
    </location>
</feature>
<sequence length="206" mass="24125">MDLKKKAIEYFSGNNILKELENALQLMFYDNSLDPSGYLSKYFEKNSLIPTIVGIKINIKYSNMGKLARFLNVHTLWRTDTEVATEVNYVYGCSRCLAYVNNSNETAEPEILNCIEYLVNLLKKCLWSPNEMLEVDKYIRNYYDEYKRRLHETQINEAEKDEVNTDTKEVGLKSTSPNNAKKKPAKNILPLISIKLFHLHHYWQQI</sequence>
<name>Q5DG68_SCHJA</name>
<feature type="compositionally biased region" description="Basic and acidic residues" evidence="1">
    <location>
        <begin position="158"/>
        <end position="171"/>
    </location>
</feature>
<organism evidence="2">
    <name type="scientific">Schistosoma japonicum</name>
    <name type="common">Blood fluke</name>
    <dbReference type="NCBI Taxonomy" id="6182"/>
    <lineage>
        <taxon>Eukaryota</taxon>
        <taxon>Metazoa</taxon>
        <taxon>Spiralia</taxon>
        <taxon>Lophotrochozoa</taxon>
        <taxon>Platyhelminthes</taxon>
        <taxon>Trematoda</taxon>
        <taxon>Digenea</taxon>
        <taxon>Strigeidida</taxon>
        <taxon>Schistosomatoidea</taxon>
        <taxon>Schistosomatidae</taxon>
        <taxon>Schistosoma</taxon>
    </lineage>
</organism>
<evidence type="ECO:0000313" key="2">
    <source>
        <dbReference type="EMBL" id="AAW25188.1"/>
    </source>
</evidence>
<dbReference type="EMBL" id="AY813456">
    <property type="protein sequence ID" value="AAW25188.1"/>
    <property type="molecule type" value="mRNA"/>
</dbReference>
<dbReference type="AlphaFoldDB" id="Q5DG68"/>
<proteinExistence type="evidence at transcript level"/>
<evidence type="ECO:0000256" key="1">
    <source>
        <dbReference type="SAM" id="MobiDB-lite"/>
    </source>
</evidence>
<reference evidence="2" key="1">
    <citation type="submission" date="2004-11" db="EMBL/GenBank/DDBJ databases">
        <title>The full-length cDNA sequences of Schistosoma japonicum genes.</title>
        <authorList>
            <person name="Han Z."/>
        </authorList>
    </citation>
    <scope>NUCLEOTIDE SEQUENCE</scope>
</reference>
<protein>
    <submittedName>
        <fullName evidence="2">SJCHGC04010 protein</fullName>
    </submittedName>
</protein>
<reference evidence="2" key="2">
    <citation type="journal article" date="2006" name="PLoS Pathog.">
        <title>New perspectives on host-parasite interplay by comparative transcriptomic and proteomic analyses of Schistosoma japonicum.</title>
        <authorList>
            <person name="Liu F."/>
            <person name="Lu J."/>
            <person name="Hu W."/>
            <person name="Wang S.Y."/>
            <person name="Cui S.J."/>
            <person name="Chi M."/>
            <person name="Yan Q."/>
            <person name="Wang X.R."/>
            <person name="Song H.D."/>
            <person name="Xu X.N."/>
            <person name="Wang J.J."/>
            <person name="Zhang X.L."/>
            <person name="Zhang X."/>
            <person name="Wang Z.Q."/>
            <person name="Xue C.L."/>
            <person name="Brindley P.J."/>
            <person name="McManus D.P."/>
            <person name="Yang P.Y."/>
            <person name="Feng Z."/>
            <person name="Chen Z."/>
            <person name="Han Z.G."/>
        </authorList>
    </citation>
    <scope>NUCLEOTIDE SEQUENCE</scope>
</reference>